<proteinExistence type="predicted"/>
<keyword evidence="2" id="KW-1185">Reference proteome</keyword>
<dbReference type="GeneID" id="63725948"/>
<dbReference type="EMBL" id="KV878134">
    <property type="protein sequence ID" value="OJJ06098.1"/>
    <property type="molecule type" value="Genomic_DNA"/>
</dbReference>
<evidence type="ECO:0000313" key="2">
    <source>
        <dbReference type="Proteomes" id="UP000184073"/>
    </source>
</evidence>
<organism evidence="1 2">
    <name type="scientific">Aspergillus versicolor CBS 583.65</name>
    <dbReference type="NCBI Taxonomy" id="1036611"/>
    <lineage>
        <taxon>Eukaryota</taxon>
        <taxon>Fungi</taxon>
        <taxon>Dikarya</taxon>
        <taxon>Ascomycota</taxon>
        <taxon>Pezizomycotina</taxon>
        <taxon>Eurotiomycetes</taxon>
        <taxon>Eurotiomycetidae</taxon>
        <taxon>Eurotiales</taxon>
        <taxon>Aspergillaceae</taxon>
        <taxon>Aspergillus</taxon>
        <taxon>Aspergillus subgen. Nidulantes</taxon>
    </lineage>
</organism>
<name>A0A1L9PX50_ASPVE</name>
<sequence length="269" mass="30383">MSATTCIGAQVASEAGEVLDMAGIFYVLFGWLPVALIAEDKGFGEVDLLVPKQDLTRAIEKLVEAGFHECQDPNCIELQENRRPITSNNVFQAMAFLIGNSIHAVANAHFHLGSQYESCTVLSLYTISDLLWWFEDKEQRLLLTDDDVWFSNDSRLPPYREGGPSGAWTALPPVRMLSPTAFSEALIRLMCQNYGHIKGVGRAWRKMWECLMRNAHHMDLDPRFQPVWDSFSASHYTGNPYEILRALRDEMVANNEFPYLPPVNLNGLT</sequence>
<reference evidence="2" key="1">
    <citation type="journal article" date="2017" name="Genome Biol.">
        <title>Comparative genomics reveals high biological diversity and specific adaptations in the industrially and medically important fungal genus Aspergillus.</title>
        <authorList>
            <person name="de Vries R.P."/>
            <person name="Riley R."/>
            <person name="Wiebenga A."/>
            <person name="Aguilar-Osorio G."/>
            <person name="Amillis S."/>
            <person name="Uchima C.A."/>
            <person name="Anderluh G."/>
            <person name="Asadollahi M."/>
            <person name="Askin M."/>
            <person name="Barry K."/>
            <person name="Battaglia E."/>
            <person name="Bayram O."/>
            <person name="Benocci T."/>
            <person name="Braus-Stromeyer S.A."/>
            <person name="Caldana C."/>
            <person name="Canovas D."/>
            <person name="Cerqueira G.C."/>
            <person name="Chen F."/>
            <person name="Chen W."/>
            <person name="Choi C."/>
            <person name="Clum A."/>
            <person name="Dos Santos R.A."/>
            <person name="Damasio A.R."/>
            <person name="Diallinas G."/>
            <person name="Emri T."/>
            <person name="Fekete E."/>
            <person name="Flipphi M."/>
            <person name="Freyberg S."/>
            <person name="Gallo A."/>
            <person name="Gournas C."/>
            <person name="Habgood R."/>
            <person name="Hainaut M."/>
            <person name="Harispe M.L."/>
            <person name="Henrissat B."/>
            <person name="Hilden K.S."/>
            <person name="Hope R."/>
            <person name="Hossain A."/>
            <person name="Karabika E."/>
            <person name="Karaffa L."/>
            <person name="Karanyi Z."/>
            <person name="Krasevec N."/>
            <person name="Kuo A."/>
            <person name="Kusch H."/>
            <person name="LaButti K."/>
            <person name="Lagendijk E.L."/>
            <person name="Lapidus A."/>
            <person name="Levasseur A."/>
            <person name="Lindquist E."/>
            <person name="Lipzen A."/>
            <person name="Logrieco A.F."/>
            <person name="MacCabe A."/>
            <person name="Maekelae M.R."/>
            <person name="Malavazi I."/>
            <person name="Melin P."/>
            <person name="Meyer V."/>
            <person name="Mielnichuk N."/>
            <person name="Miskei M."/>
            <person name="Molnar A.P."/>
            <person name="Mule G."/>
            <person name="Ngan C.Y."/>
            <person name="Orejas M."/>
            <person name="Orosz E."/>
            <person name="Ouedraogo J.P."/>
            <person name="Overkamp K.M."/>
            <person name="Park H.-S."/>
            <person name="Perrone G."/>
            <person name="Piumi F."/>
            <person name="Punt P.J."/>
            <person name="Ram A.F."/>
            <person name="Ramon A."/>
            <person name="Rauscher S."/>
            <person name="Record E."/>
            <person name="Riano-Pachon D.M."/>
            <person name="Robert V."/>
            <person name="Roehrig J."/>
            <person name="Ruller R."/>
            <person name="Salamov A."/>
            <person name="Salih N.S."/>
            <person name="Samson R.A."/>
            <person name="Sandor E."/>
            <person name="Sanguinetti M."/>
            <person name="Schuetze T."/>
            <person name="Sepcic K."/>
            <person name="Shelest E."/>
            <person name="Sherlock G."/>
            <person name="Sophianopoulou V."/>
            <person name="Squina F.M."/>
            <person name="Sun H."/>
            <person name="Susca A."/>
            <person name="Todd R.B."/>
            <person name="Tsang A."/>
            <person name="Unkles S.E."/>
            <person name="van de Wiele N."/>
            <person name="van Rossen-Uffink D."/>
            <person name="Oliveira J.V."/>
            <person name="Vesth T.C."/>
            <person name="Visser J."/>
            <person name="Yu J.-H."/>
            <person name="Zhou M."/>
            <person name="Andersen M.R."/>
            <person name="Archer D.B."/>
            <person name="Baker S.E."/>
            <person name="Benoit I."/>
            <person name="Brakhage A.A."/>
            <person name="Braus G.H."/>
            <person name="Fischer R."/>
            <person name="Frisvad J.C."/>
            <person name="Goldman G.H."/>
            <person name="Houbraken J."/>
            <person name="Oakley B."/>
            <person name="Pocsi I."/>
            <person name="Scazzocchio C."/>
            <person name="Seiboth B."/>
            <person name="vanKuyk P.A."/>
            <person name="Wortman J."/>
            <person name="Dyer P.S."/>
            <person name="Grigoriev I.V."/>
        </authorList>
    </citation>
    <scope>NUCLEOTIDE SEQUENCE [LARGE SCALE GENOMIC DNA]</scope>
    <source>
        <strain evidence="2">CBS 583.65</strain>
    </source>
</reference>
<protein>
    <recommendedName>
        <fullName evidence="3">Nucleotidyltransferase family protein</fullName>
    </recommendedName>
</protein>
<dbReference type="OrthoDB" id="4499271at2759"/>
<dbReference type="Proteomes" id="UP000184073">
    <property type="component" value="Unassembled WGS sequence"/>
</dbReference>
<dbReference type="RefSeq" id="XP_040671860.1">
    <property type="nucleotide sequence ID" value="XM_040810437.1"/>
</dbReference>
<accession>A0A1L9PX50</accession>
<dbReference type="AlphaFoldDB" id="A0A1L9PX50"/>
<evidence type="ECO:0008006" key="3">
    <source>
        <dbReference type="Google" id="ProtNLM"/>
    </source>
</evidence>
<evidence type="ECO:0000313" key="1">
    <source>
        <dbReference type="EMBL" id="OJJ06098.1"/>
    </source>
</evidence>
<gene>
    <name evidence="1" type="ORF">ASPVEDRAFT_311869</name>
</gene>
<dbReference type="VEuPathDB" id="FungiDB:ASPVEDRAFT_311869"/>